<organism evidence="2 3">
    <name type="scientific">Clostridium aceticum</name>
    <dbReference type="NCBI Taxonomy" id="84022"/>
    <lineage>
        <taxon>Bacteria</taxon>
        <taxon>Bacillati</taxon>
        <taxon>Bacillota</taxon>
        <taxon>Clostridia</taxon>
        <taxon>Eubacteriales</taxon>
        <taxon>Clostridiaceae</taxon>
        <taxon>Clostridium</taxon>
    </lineage>
</organism>
<evidence type="ECO:0000313" key="3">
    <source>
        <dbReference type="Proteomes" id="UP000035704"/>
    </source>
</evidence>
<sequence>MPASIGKVFYMYVISIFIIGVLSWNIEIRIKEWRYARNYFNSITTVGLCANLYP</sequence>
<evidence type="ECO:0000313" key="2">
    <source>
        <dbReference type="EMBL" id="AKL95987.1"/>
    </source>
</evidence>
<proteinExistence type="predicted"/>
<gene>
    <name evidence="2" type="ORF">CACET_c25420</name>
</gene>
<evidence type="ECO:0000256" key="1">
    <source>
        <dbReference type="SAM" id="Phobius"/>
    </source>
</evidence>
<feature type="transmembrane region" description="Helical" evidence="1">
    <location>
        <begin position="6"/>
        <end position="26"/>
    </location>
</feature>
<keyword evidence="3" id="KW-1185">Reference proteome</keyword>
<dbReference type="AlphaFoldDB" id="A0A0G3WDL3"/>
<name>A0A0G3WDL3_9CLOT</name>
<reference evidence="2 3" key="1">
    <citation type="submission" date="2014-10" db="EMBL/GenBank/DDBJ databases">
        <title>Genome sequence of Clostridium aceticum DSM 1496.</title>
        <authorList>
            <person name="Poehlein A."/>
            <person name="Schiel-Bengelsdorf B."/>
            <person name="Gottschalk G."/>
            <person name="Duerre P."/>
            <person name="Daniel R."/>
        </authorList>
    </citation>
    <scope>NUCLEOTIDE SEQUENCE [LARGE SCALE GENOMIC DNA]</scope>
    <source>
        <strain evidence="2 3">DSM 1496</strain>
    </source>
</reference>
<protein>
    <submittedName>
        <fullName evidence="2">Uncharacterized protein</fullName>
    </submittedName>
</protein>
<dbReference type="Proteomes" id="UP000035704">
    <property type="component" value="Chromosome"/>
</dbReference>
<dbReference type="EMBL" id="CP009687">
    <property type="protein sequence ID" value="AKL95987.1"/>
    <property type="molecule type" value="Genomic_DNA"/>
</dbReference>
<accession>A0A0G3WDL3</accession>
<dbReference type="STRING" id="84022.CACET_c25420"/>
<dbReference type="KEGG" id="cace:CACET_c25420"/>
<keyword evidence="1" id="KW-1133">Transmembrane helix</keyword>
<keyword evidence="1" id="KW-0472">Membrane</keyword>
<keyword evidence="1" id="KW-0812">Transmembrane</keyword>